<evidence type="ECO:0000256" key="2">
    <source>
        <dbReference type="ARBA" id="ARBA00023180"/>
    </source>
</evidence>
<dbReference type="InterPro" id="IPR000601">
    <property type="entry name" value="PKD_dom"/>
</dbReference>
<dbReference type="Pfam" id="PF26141">
    <property type="entry name" value="PMEL_NMB_N"/>
    <property type="match status" value="1"/>
</dbReference>
<dbReference type="GO" id="GO:0042470">
    <property type="term" value="C:melanosome"/>
    <property type="evidence" value="ECO:0007669"/>
    <property type="project" value="TreeGrafter"/>
</dbReference>
<feature type="region of interest" description="Disordered" evidence="4">
    <location>
        <begin position="1"/>
        <end position="49"/>
    </location>
</feature>
<feature type="compositionally biased region" description="Polar residues" evidence="4">
    <location>
        <begin position="23"/>
        <end position="32"/>
    </location>
</feature>
<proteinExistence type="inferred from homology"/>
<dbReference type="AlphaFoldDB" id="A0A643CBI3"/>
<dbReference type="InterPro" id="IPR022409">
    <property type="entry name" value="PKD/Chitinase_dom"/>
</dbReference>
<comment type="caution">
    <text evidence="7">The sequence shown here is derived from an EMBL/GenBank/DDBJ whole genome shotgun (WGS) entry which is preliminary data.</text>
</comment>
<evidence type="ECO:0000256" key="3">
    <source>
        <dbReference type="ARBA" id="ARBA00025776"/>
    </source>
</evidence>
<dbReference type="Proteomes" id="UP000437017">
    <property type="component" value="Unassembled WGS sequence"/>
</dbReference>
<dbReference type="SMART" id="SM00089">
    <property type="entry name" value="PKD"/>
    <property type="match status" value="1"/>
</dbReference>
<comment type="similarity">
    <text evidence="3">Belongs to the PMEL/NMB family.</text>
</comment>
<feature type="compositionally biased region" description="Basic and acidic residues" evidence="4">
    <location>
        <begin position="33"/>
        <end position="42"/>
    </location>
</feature>
<dbReference type="Gene3D" id="2.60.40.10">
    <property type="entry name" value="Immunoglobulins"/>
    <property type="match status" value="1"/>
</dbReference>
<feature type="region of interest" description="Disordered" evidence="4">
    <location>
        <begin position="439"/>
        <end position="507"/>
    </location>
</feature>
<accession>A0A643CBI3</accession>
<organism evidence="7 8">
    <name type="scientific">Balaenoptera physalus</name>
    <name type="common">Fin whale</name>
    <name type="synonym">Balaena physalus</name>
    <dbReference type="NCBI Taxonomy" id="9770"/>
    <lineage>
        <taxon>Eukaryota</taxon>
        <taxon>Metazoa</taxon>
        <taxon>Chordata</taxon>
        <taxon>Craniata</taxon>
        <taxon>Vertebrata</taxon>
        <taxon>Euteleostomi</taxon>
        <taxon>Mammalia</taxon>
        <taxon>Eutheria</taxon>
        <taxon>Laurasiatheria</taxon>
        <taxon>Artiodactyla</taxon>
        <taxon>Whippomorpha</taxon>
        <taxon>Cetacea</taxon>
        <taxon>Mysticeti</taxon>
        <taxon>Balaenopteridae</taxon>
        <taxon>Balaenoptera</taxon>
    </lineage>
</organism>
<evidence type="ECO:0000256" key="5">
    <source>
        <dbReference type="SAM" id="Phobius"/>
    </source>
</evidence>
<dbReference type="FunFam" id="2.60.40.10:FF:000826">
    <property type="entry name" value="Melanocyte protein PMEL"/>
    <property type="match status" value="1"/>
</dbReference>
<sequence>MVGRSLDGWGSLSPVPMQKMKQRTGQAVPQTNTERETLKMDEASPAGREGRAMQMSIRFLYRGLSYAPAPLVAGKKNRMDLVLRKCLLHVAVMRALLAVGATEGECGVCGHEQDPETGTGLVSQGSSELKHGTGSYIQSGQKARGLTAGEVGTWQFLGRVWWEWGGQVSLKVSNDGPTLLGANASFSIALHFPESQKVLSDGQVIWANNTIINGSQVWGGQPVYPQEPDDTCIFPDGRACPSGPSPQRRSFVYVWKTWGQYWQVLGGPVSGLSIGTGKAVLGTHIMEVTVYHRRGSQSYISLAHSRSAFTITDQVPFSVSVSRLQALDGANKHFLRKQPLTFALQLHDPSGYLAGADLSYTWDFGDSTGTLISRALVVTHTYLESGPVTAQVVLQAAIPLTSCGSSPVPGTTAGHLPTAEAPGTTAGQVPTAEVVGTTPAQVPTAEPSGTTAVQVPTAEGTGTTAGEVPTAEVVGTTPAQVPTAEPSGTTAVQVPTAEGTGTTPEQVLTSEVISTTPAEMPTAEAIGTTPEVSTAEPSGTTVAQVTTTELVETIAGEVPTPEPDSPDASPFLSTEGITGSQSPLLDDTATLILVKRQVPLDCVLYRYGSFSLTLDIVQGIESAEILQAVPSSEGDAFELTVSCQGGLPKEACMDISSPGCQPPVQRLCQPVPPSPACQLVLHQVLKGGSGTYCLNLLTLAMSGILPIGQETGFGQAPLFLGILLVLMALLLASLIYRRRRTKQGSALPLPQLPPGRTQWLRLPWVFRSCPIGESSPLLSGQQV</sequence>
<dbReference type="Pfam" id="PF00801">
    <property type="entry name" value="PKD"/>
    <property type="match status" value="1"/>
</dbReference>
<dbReference type="GO" id="GO:0005886">
    <property type="term" value="C:plasma membrane"/>
    <property type="evidence" value="ECO:0007669"/>
    <property type="project" value="TreeGrafter"/>
</dbReference>
<evidence type="ECO:0000256" key="4">
    <source>
        <dbReference type="SAM" id="MobiDB-lite"/>
    </source>
</evidence>
<feature type="region of interest" description="Disordered" evidence="4">
    <location>
        <begin position="409"/>
        <end position="428"/>
    </location>
</feature>
<feature type="domain" description="PKD" evidence="6">
    <location>
        <begin position="354"/>
        <end position="394"/>
    </location>
</feature>
<dbReference type="InterPro" id="IPR045219">
    <property type="entry name" value="PKAT"/>
</dbReference>
<dbReference type="PANTHER" id="PTHR11861">
    <property type="entry name" value="MELANOCYTE PROTEIN PMEL 17-RELATED"/>
    <property type="match status" value="1"/>
</dbReference>
<dbReference type="GO" id="GO:0032438">
    <property type="term" value="P:melanosome organization"/>
    <property type="evidence" value="ECO:0007669"/>
    <property type="project" value="TreeGrafter"/>
</dbReference>
<feature type="region of interest" description="Disordered" evidence="4">
    <location>
        <begin position="557"/>
        <end position="580"/>
    </location>
</feature>
<dbReference type="EMBL" id="SGJD01002012">
    <property type="protein sequence ID" value="KAB0397318.1"/>
    <property type="molecule type" value="Genomic_DNA"/>
</dbReference>
<keyword evidence="5" id="KW-0472">Membrane</keyword>
<dbReference type="InterPro" id="IPR013783">
    <property type="entry name" value="Ig-like_fold"/>
</dbReference>
<evidence type="ECO:0000259" key="6">
    <source>
        <dbReference type="PROSITE" id="PS50093"/>
    </source>
</evidence>
<keyword evidence="2" id="KW-0325">Glycoprotein</keyword>
<feature type="compositionally biased region" description="Low complexity" evidence="4">
    <location>
        <begin position="455"/>
        <end position="472"/>
    </location>
</feature>
<keyword evidence="5" id="KW-0812">Transmembrane</keyword>
<dbReference type="CDD" id="cd00146">
    <property type="entry name" value="PKD"/>
    <property type="match status" value="1"/>
</dbReference>
<feature type="compositionally biased region" description="Polar residues" evidence="4">
    <location>
        <begin position="486"/>
        <end position="507"/>
    </location>
</feature>
<dbReference type="PROSITE" id="PS50093">
    <property type="entry name" value="PKD"/>
    <property type="match status" value="1"/>
</dbReference>
<dbReference type="SUPFAM" id="SSF49299">
    <property type="entry name" value="PKD domain"/>
    <property type="match status" value="1"/>
</dbReference>
<protein>
    <recommendedName>
        <fullName evidence="6">PKD domain-containing protein</fullName>
    </recommendedName>
</protein>
<keyword evidence="8" id="KW-1185">Reference proteome</keyword>
<dbReference type="InterPro" id="IPR059017">
    <property type="entry name" value="PMEL_NMB_N"/>
</dbReference>
<reference evidence="7 8" key="1">
    <citation type="journal article" date="2019" name="PLoS ONE">
        <title>Genomic analyses reveal an absence of contemporary introgressive admixture between fin whales and blue whales, despite known hybrids.</title>
        <authorList>
            <person name="Westbury M.V."/>
            <person name="Petersen B."/>
            <person name="Lorenzen E.D."/>
        </authorList>
    </citation>
    <scope>NUCLEOTIDE SEQUENCE [LARGE SCALE GENOMIC DNA]</scope>
    <source>
        <strain evidence="7">FinWhale-01</strain>
    </source>
</reference>
<name>A0A643CBI3_BALPH</name>
<feature type="transmembrane region" description="Helical" evidence="5">
    <location>
        <begin position="716"/>
        <end position="736"/>
    </location>
</feature>
<keyword evidence="1" id="KW-0732">Signal</keyword>
<evidence type="ECO:0000313" key="7">
    <source>
        <dbReference type="EMBL" id="KAB0397318.1"/>
    </source>
</evidence>
<evidence type="ECO:0000313" key="8">
    <source>
        <dbReference type="Proteomes" id="UP000437017"/>
    </source>
</evidence>
<evidence type="ECO:0000256" key="1">
    <source>
        <dbReference type="ARBA" id="ARBA00022729"/>
    </source>
</evidence>
<feature type="compositionally biased region" description="Polar residues" evidence="4">
    <location>
        <begin position="571"/>
        <end position="580"/>
    </location>
</feature>
<dbReference type="OrthoDB" id="9939762at2759"/>
<dbReference type="Pfam" id="PF20433">
    <property type="entry name" value="PKAT_KLD"/>
    <property type="match status" value="1"/>
</dbReference>
<dbReference type="InterPro" id="IPR035986">
    <property type="entry name" value="PKD_dom_sf"/>
</dbReference>
<keyword evidence="5" id="KW-1133">Transmembrane helix</keyword>
<dbReference type="InterPro" id="IPR046846">
    <property type="entry name" value="PKAT_KLD"/>
</dbReference>
<dbReference type="PANTHER" id="PTHR11861:SF1">
    <property type="entry name" value="MELANOCYTE PROTEIN PMEL"/>
    <property type="match status" value="1"/>
</dbReference>
<gene>
    <name evidence="7" type="ORF">E2I00_005373</name>
</gene>